<comment type="caution">
    <text evidence="1">The sequence shown here is derived from an EMBL/GenBank/DDBJ whole genome shotgun (WGS) entry which is preliminary data.</text>
</comment>
<dbReference type="Pfam" id="PF04255">
    <property type="entry name" value="DUF433"/>
    <property type="match status" value="1"/>
</dbReference>
<dbReference type="AlphaFoldDB" id="A0A4R4DK94"/>
<evidence type="ECO:0000313" key="1">
    <source>
        <dbReference type="EMBL" id="TCZ61155.1"/>
    </source>
</evidence>
<dbReference type="RefSeq" id="WP_132289922.1">
    <property type="nucleotide sequence ID" value="NZ_SKBM01000011.1"/>
</dbReference>
<keyword evidence="2" id="KW-1185">Reference proteome</keyword>
<accession>A0A4R4DK94</accession>
<dbReference type="OrthoDB" id="9809529at2"/>
<evidence type="ECO:0000313" key="2">
    <source>
        <dbReference type="Proteomes" id="UP000295023"/>
    </source>
</evidence>
<dbReference type="EMBL" id="SKBM01000011">
    <property type="protein sequence ID" value="TCZ61155.1"/>
    <property type="molecule type" value="Genomic_DNA"/>
</dbReference>
<dbReference type="SUPFAM" id="SSF46689">
    <property type="entry name" value="Homeodomain-like"/>
    <property type="match status" value="1"/>
</dbReference>
<dbReference type="PANTHER" id="PTHR34849:SF3">
    <property type="entry name" value="SSR2962 PROTEIN"/>
    <property type="match status" value="1"/>
</dbReference>
<dbReference type="InterPro" id="IPR007367">
    <property type="entry name" value="DUF433"/>
</dbReference>
<dbReference type="InterPro" id="IPR009057">
    <property type="entry name" value="Homeodomain-like_sf"/>
</dbReference>
<proteinExistence type="predicted"/>
<name>A0A4R4DK94_9PROT</name>
<dbReference type="Proteomes" id="UP000295023">
    <property type="component" value="Unassembled WGS sequence"/>
</dbReference>
<gene>
    <name evidence="1" type="ORF">EXY23_13585</name>
</gene>
<dbReference type="Gene3D" id="1.10.10.10">
    <property type="entry name" value="Winged helix-like DNA-binding domain superfamily/Winged helix DNA-binding domain"/>
    <property type="match status" value="1"/>
</dbReference>
<organism evidence="1 2">
    <name type="scientific">Roseicella aquatilis</name>
    <dbReference type="NCBI Taxonomy" id="2527868"/>
    <lineage>
        <taxon>Bacteria</taxon>
        <taxon>Pseudomonadati</taxon>
        <taxon>Pseudomonadota</taxon>
        <taxon>Alphaproteobacteria</taxon>
        <taxon>Acetobacterales</taxon>
        <taxon>Roseomonadaceae</taxon>
        <taxon>Roseicella</taxon>
    </lineage>
</organism>
<protein>
    <submittedName>
        <fullName evidence="1">DUF433 domain-containing protein</fullName>
    </submittedName>
</protein>
<dbReference type="InterPro" id="IPR036388">
    <property type="entry name" value="WH-like_DNA-bd_sf"/>
</dbReference>
<dbReference type="PANTHER" id="PTHR34849">
    <property type="entry name" value="SSL5025 PROTEIN"/>
    <property type="match status" value="1"/>
</dbReference>
<sequence>MARIHPPELSDLIVADPEVVGGQPCFRGTRIPVAVLFDNLADGMPLDAILEQWPSLDRADVAAVLALAGEAAARHAGRAA</sequence>
<reference evidence="1 2" key="1">
    <citation type="submission" date="2019-03" db="EMBL/GenBank/DDBJ databases">
        <title>Paracraurococcus aquatilis NE82 genome sequence.</title>
        <authorList>
            <person name="Zhao Y."/>
            <person name="Du Z."/>
        </authorList>
    </citation>
    <scope>NUCLEOTIDE SEQUENCE [LARGE SCALE GENOMIC DNA]</scope>
    <source>
        <strain evidence="1 2">NE82</strain>
    </source>
</reference>